<dbReference type="Proteomes" id="UP000007812">
    <property type="component" value="Chromosome"/>
</dbReference>
<protein>
    <submittedName>
        <fullName evidence="1">Uncharacterized protein</fullName>
    </submittedName>
</protein>
<dbReference type="KEGG" id="mcn:Mcup_1540"/>
<dbReference type="AlphaFoldDB" id="F4FZF3"/>
<proteinExistence type="predicted"/>
<accession>F4FZF3</accession>
<dbReference type="OrthoDB" id="35966at2157"/>
<evidence type="ECO:0000313" key="1">
    <source>
        <dbReference type="EMBL" id="AEB95643.1"/>
    </source>
</evidence>
<dbReference type="HOGENOM" id="CLU_1648335_0_0_2"/>
<dbReference type="EMBL" id="CP002656">
    <property type="protein sequence ID" value="AEB95643.1"/>
    <property type="molecule type" value="Genomic_DNA"/>
</dbReference>
<dbReference type="eggNOG" id="arCOG08317">
    <property type="taxonomic scope" value="Archaea"/>
</dbReference>
<dbReference type="RefSeq" id="WP_013738141.1">
    <property type="nucleotide sequence ID" value="NC_015435.1"/>
</dbReference>
<name>F4FZF3_METCR</name>
<sequence length="160" mass="18379">MYIQQEFVRSFFRANWFSKLIIGRELEADEIAGMYLASKLNCPTAKRNIGVGFYRLGLEAVKWFHPSGSIVQPRAGLYLIPRPHKRQICIGCDWGLSIKVSNIGKDFQDLEEVRDCPRVYVKPEIKDEMIEVFVENGYEIEREQLLAKKEILGALAQNIG</sequence>
<gene>
    <name evidence="1" type="ordered locus">Mcup_1540</name>
</gene>
<dbReference type="STRING" id="1006006.Mcup_1540"/>
<evidence type="ECO:0000313" key="2">
    <source>
        <dbReference type="Proteomes" id="UP000007812"/>
    </source>
</evidence>
<dbReference type="PATRIC" id="fig|1006006.8.peg.1536"/>
<reference evidence="1 2" key="1">
    <citation type="journal article" date="2011" name="J. Bacteriol.">
        <title>Complete genome sequence of Metallosphaera cuprina, a metal sulfide-oxidizing archaeon from a hot spring.</title>
        <authorList>
            <person name="Liu L.J."/>
            <person name="You X.Y."/>
            <person name="Zheng H."/>
            <person name="Wang S."/>
            <person name="Jiang C.Y."/>
            <person name="Liu S.J."/>
        </authorList>
    </citation>
    <scope>NUCLEOTIDE SEQUENCE [LARGE SCALE GENOMIC DNA]</scope>
    <source>
        <strain evidence="1 2">Ar-4</strain>
    </source>
</reference>
<organism evidence="1 2">
    <name type="scientific">Metallosphaera cuprina (strain Ar-4)</name>
    <dbReference type="NCBI Taxonomy" id="1006006"/>
    <lineage>
        <taxon>Archaea</taxon>
        <taxon>Thermoproteota</taxon>
        <taxon>Thermoprotei</taxon>
        <taxon>Sulfolobales</taxon>
        <taxon>Sulfolobaceae</taxon>
        <taxon>Metallosphaera</taxon>
    </lineage>
</organism>
<keyword evidence="2" id="KW-1185">Reference proteome</keyword>
<dbReference type="GeneID" id="10493729"/>